<evidence type="ECO:0000313" key="2">
    <source>
        <dbReference type="Proteomes" id="UP000195985"/>
    </source>
</evidence>
<dbReference type="Proteomes" id="UP000195985">
    <property type="component" value="Unassembled WGS sequence"/>
</dbReference>
<gene>
    <name evidence="1" type="ORF">TPAS_1643</name>
</gene>
<keyword evidence="2" id="KW-1185">Reference proteome</keyword>
<organism evidence="1 2">
    <name type="scientific">Trichococcus pasteurii</name>
    <dbReference type="NCBI Taxonomy" id="43064"/>
    <lineage>
        <taxon>Bacteria</taxon>
        <taxon>Bacillati</taxon>
        <taxon>Bacillota</taxon>
        <taxon>Bacilli</taxon>
        <taxon>Lactobacillales</taxon>
        <taxon>Carnobacteriaceae</taxon>
        <taxon>Trichococcus</taxon>
    </lineage>
</organism>
<dbReference type="AlphaFoldDB" id="A0A1W1IGP9"/>
<evidence type="ECO:0000313" key="1">
    <source>
        <dbReference type="EMBL" id="SLM51963.1"/>
    </source>
</evidence>
<accession>A0A1W1IGP9</accession>
<protein>
    <submittedName>
        <fullName evidence="1">Uncharacterized protein</fullName>
    </submittedName>
</protein>
<name>A0A1W1IGP9_9LACT</name>
<proteinExistence type="predicted"/>
<reference evidence="2" key="1">
    <citation type="submission" date="2016-04" db="EMBL/GenBank/DDBJ databases">
        <authorList>
            <person name="Strepis N."/>
        </authorList>
    </citation>
    <scope>NUCLEOTIDE SEQUENCE [LARGE SCALE GENOMIC DNA]</scope>
</reference>
<dbReference type="EMBL" id="FWEY01000004">
    <property type="protein sequence ID" value="SLM51963.1"/>
    <property type="molecule type" value="Genomic_DNA"/>
</dbReference>
<sequence>MVLASCLPPLMGRKEKTCRESTMPLTMSPTVHRSIAETIAVCASLYALYLPRNKLLLQLLLRIWCQMNKMNIPTPIHS</sequence>